<dbReference type="GO" id="GO:0051782">
    <property type="term" value="P:negative regulation of cell division"/>
    <property type="evidence" value="ECO:0007669"/>
    <property type="project" value="TreeGrafter"/>
</dbReference>
<reference evidence="2 3" key="1">
    <citation type="submission" date="2018-08" db="EMBL/GenBank/DDBJ databases">
        <title>Actinomadura jelena sp. nov., a novel Actinomycete isolated from soil in Chad.</title>
        <authorList>
            <person name="Shi L."/>
        </authorList>
    </citation>
    <scope>NUCLEOTIDE SEQUENCE [LARGE SCALE GENOMIC DNA]</scope>
    <source>
        <strain evidence="2 3">NEAU-G17</strain>
    </source>
</reference>
<accession>A0A372JP46</accession>
<dbReference type="PANTHER" id="PTHR43384:SF11">
    <property type="entry name" value="SEPTUM SITE DETERMINING PROTEIN"/>
    <property type="match status" value="1"/>
</dbReference>
<dbReference type="InterPro" id="IPR027417">
    <property type="entry name" value="P-loop_NTPase"/>
</dbReference>
<protein>
    <recommendedName>
        <fullName evidence="1">Rv3660c-like CheY-like N-terminal domain-containing protein</fullName>
    </recommendedName>
</protein>
<dbReference type="RefSeq" id="WP_117357367.1">
    <property type="nucleotide sequence ID" value="NZ_QURH01000200.1"/>
</dbReference>
<dbReference type="SUPFAM" id="SSF52540">
    <property type="entry name" value="P-loop containing nucleoside triphosphate hydrolases"/>
    <property type="match status" value="1"/>
</dbReference>
<dbReference type="EMBL" id="QURH01000200">
    <property type="protein sequence ID" value="RFU41576.1"/>
    <property type="molecule type" value="Genomic_DNA"/>
</dbReference>
<dbReference type="InterPro" id="IPR050625">
    <property type="entry name" value="ParA/MinD_ATPase"/>
</dbReference>
<proteinExistence type="predicted"/>
<evidence type="ECO:0000313" key="3">
    <source>
        <dbReference type="Proteomes" id="UP000261811"/>
    </source>
</evidence>
<dbReference type="GO" id="GO:0009898">
    <property type="term" value="C:cytoplasmic side of plasma membrane"/>
    <property type="evidence" value="ECO:0007669"/>
    <property type="project" value="TreeGrafter"/>
</dbReference>
<dbReference type="GO" id="GO:0016887">
    <property type="term" value="F:ATP hydrolysis activity"/>
    <property type="evidence" value="ECO:0007669"/>
    <property type="project" value="TreeGrafter"/>
</dbReference>
<dbReference type="OrthoDB" id="3252838at2"/>
<evidence type="ECO:0000259" key="1">
    <source>
        <dbReference type="Pfam" id="PF26563"/>
    </source>
</evidence>
<name>A0A372JP46_9ACTN</name>
<keyword evidence="3" id="KW-1185">Reference proteome</keyword>
<dbReference type="AlphaFoldDB" id="A0A372JP46"/>
<dbReference type="InterPro" id="IPR022521">
    <property type="entry name" value="Rv3660c"/>
</dbReference>
<organism evidence="2 3">
    <name type="scientific">Actinomadura logoneensis</name>
    <dbReference type="NCBI Taxonomy" id="2293572"/>
    <lineage>
        <taxon>Bacteria</taxon>
        <taxon>Bacillati</taxon>
        <taxon>Actinomycetota</taxon>
        <taxon>Actinomycetes</taxon>
        <taxon>Streptosporangiales</taxon>
        <taxon>Thermomonosporaceae</taxon>
        <taxon>Actinomadura</taxon>
    </lineage>
</organism>
<dbReference type="GO" id="GO:0005524">
    <property type="term" value="F:ATP binding"/>
    <property type="evidence" value="ECO:0007669"/>
    <property type="project" value="TreeGrafter"/>
</dbReference>
<dbReference type="Pfam" id="PF26563">
    <property type="entry name" value="Rv3660c_N"/>
    <property type="match status" value="1"/>
</dbReference>
<dbReference type="Proteomes" id="UP000261811">
    <property type="component" value="Unassembled WGS sequence"/>
</dbReference>
<dbReference type="InterPro" id="IPR059050">
    <property type="entry name" value="Rv3660c_N"/>
</dbReference>
<dbReference type="Pfam" id="PF06564">
    <property type="entry name" value="CBP_BcsQ"/>
    <property type="match status" value="1"/>
</dbReference>
<dbReference type="GO" id="GO:0005829">
    <property type="term" value="C:cytosol"/>
    <property type="evidence" value="ECO:0007669"/>
    <property type="project" value="TreeGrafter"/>
</dbReference>
<evidence type="ECO:0000313" key="2">
    <source>
        <dbReference type="EMBL" id="RFU41576.1"/>
    </source>
</evidence>
<dbReference type="Gene3D" id="3.40.50.300">
    <property type="entry name" value="P-loop containing nucleotide triphosphate hydrolases"/>
    <property type="match status" value="1"/>
</dbReference>
<sequence>MTAALIVTEDPATADDLLRLAAAADAPAEVVGSVGDARAGWYQAPLVLVGTDVADGLAAAGPHRRSGVVLVARPGEGPDVYRLALGVGAGDVAVLPDDEPWLTDAMAAAAEPDDARGVVVCVTGSRGGAGASVLAAALAQRSARDGLRTLLIDGDPLGGGIDLLLGLEGHEGARWHDLAQRQGRISVATLRDSLPSQGELSVLSWSKREPVAVSSDSVRSLLGSAARGFDLTVVDVPRYLGDIGRPALRAAHTCYLVVPAEVRATVAADVLAGFLRRETSDVRLIVGGPPPGGLRPDTVARHLDLPSIGTLDRDRRVPPALEQGDLSRITRRGALRDLCDHLLDAQSLAPATPRPAKAA</sequence>
<dbReference type="InterPro" id="IPR017746">
    <property type="entry name" value="Cellulose_synthase_operon_BcsQ"/>
</dbReference>
<dbReference type="PANTHER" id="PTHR43384">
    <property type="entry name" value="SEPTUM SITE-DETERMINING PROTEIN MIND HOMOLOG, CHLOROPLASTIC-RELATED"/>
    <property type="match status" value="1"/>
</dbReference>
<comment type="caution">
    <text evidence="2">The sequence shown here is derived from an EMBL/GenBank/DDBJ whole genome shotgun (WGS) entry which is preliminary data.</text>
</comment>
<feature type="domain" description="Rv3660c-like CheY-like N-terminal" evidence="1">
    <location>
        <begin position="7"/>
        <end position="116"/>
    </location>
</feature>
<dbReference type="NCBIfam" id="TIGR03815">
    <property type="entry name" value="CpaE_hom_Actino"/>
    <property type="match status" value="1"/>
</dbReference>
<gene>
    <name evidence="2" type="ORF">DZF91_10990</name>
</gene>